<dbReference type="InterPro" id="IPR036188">
    <property type="entry name" value="FAD/NAD-bd_sf"/>
</dbReference>
<organism evidence="13 14">
    <name type="scientific">Limnohabitans lacus</name>
    <dbReference type="NCBI Taxonomy" id="3045173"/>
    <lineage>
        <taxon>Bacteria</taxon>
        <taxon>Pseudomonadati</taxon>
        <taxon>Pseudomonadota</taxon>
        <taxon>Betaproteobacteria</taxon>
        <taxon>Burkholderiales</taxon>
        <taxon>Comamonadaceae</taxon>
        <taxon>Limnohabitans</taxon>
    </lineage>
</organism>
<evidence type="ECO:0000256" key="7">
    <source>
        <dbReference type="ARBA" id="ARBA00022827"/>
    </source>
</evidence>
<dbReference type="SUPFAM" id="SSF55424">
    <property type="entry name" value="FAD/NAD-linked reductases, dimerisation (C-terminal) domain"/>
    <property type="match status" value="1"/>
</dbReference>
<dbReference type="InterPro" id="IPR001100">
    <property type="entry name" value="Pyr_nuc-diS_OxRdtase"/>
</dbReference>
<evidence type="ECO:0000256" key="3">
    <source>
        <dbReference type="ARBA" id="ARBA00012608"/>
    </source>
</evidence>
<evidence type="ECO:0000256" key="1">
    <source>
        <dbReference type="ARBA" id="ARBA00004496"/>
    </source>
</evidence>
<keyword evidence="10 13" id="KW-0560">Oxidoreductase</keyword>
<evidence type="ECO:0000313" key="14">
    <source>
        <dbReference type="Proteomes" id="UP001431902"/>
    </source>
</evidence>
<feature type="domain" description="Pyridine nucleotide-disulphide oxidoreductase dimerisation" evidence="11">
    <location>
        <begin position="356"/>
        <end position="465"/>
    </location>
</feature>
<dbReference type="Gene3D" id="3.30.390.30">
    <property type="match status" value="1"/>
</dbReference>
<keyword evidence="6 10" id="KW-0285">Flavoprotein</keyword>
<accession>A0ABT6X666</accession>
<dbReference type="PANTHER" id="PTHR22912">
    <property type="entry name" value="DISULFIDE OXIDOREDUCTASE"/>
    <property type="match status" value="1"/>
</dbReference>
<comment type="similarity">
    <text evidence="2 10">Belongs to the class-I pyridine nucleotide-disulfide oxidoreductase family.</text>
</comment>
<dbReference type="Proteomes" id="UP001431902">
    <property type="component" value="Unassembled WGS sequence"/>
</dbReference>
<keyword evidence="5" id="KW-0963">Cytoplasm</keyword>
<evidence type="ECO:0000313" key="13">
    <source>
        <dbReference type="EMBL" id="MDI9233618.1"/>
    </source>
</evidence>
<dbReference type="RefSeq" id="WP_283224015.1">
    <property type="nucleotide sequence ID" value="NZ_JASGBH010000004.1"/>
</dbReference>
<comment type="miscellaneous">
    <text evidence="10">The active site is a redox-active disulfide bond.</text>
</comment>
<evidence type="ECO:0000256" key="4">
    <source>
        <dbReference type="ARBA" id="ARBA00016961"/>
    </source>
</evidence>
<dbReference type="Gene3D" id="3.50.50.60">
    <property type="entry name" value="FAD/NAD(P)-binding domain"/>
    <property type="match status" value="2"/>
</dbReference>
<keyword evidence="8 10" id="KW-0520">NAD</keyword>
<comment type="cofactor">
    <cofactor evidence="10">
        <name>FAD</name>
        <dbReference type="ChEBI" id="CHEBI:57692"/>
    </cofactor>
    <text evidence="10">Binds 1 FAD per subunit.</text>
</comment>
<dbReference type="NCBIfam" id="TIGR01350">
    <property type="entry name" value="lipoamide_DH"/>
    <property type="match status" value="1"/>
</dbReference>
<keyword evidence="10" id="KW-0676">Redox-active center</keyword>
<dbReference type="InterPro" id="IPR050151">
    <property type="entry name" value="Class-I_Pyr_Nuc-Dis_Oxidored"/>
</dbReference>
<protein>
    <recommendedName>
        <fullName evidence="4 10">Dihydrolipoyl dehydrogenase</fullName>
        <ecNumber evidence="3 10">1.8.1.4</ecNumber>
    </recommendedName>
</protein>
<sequence length="475" mass="50094">MSKQFDVVVIGGGPGGYIAAIRAAQLGFQVACIDEWKNAAGGPAPGGTCTNVGCIPSKALLQSSEHFEHANHHFAEHGITAKDVKMDVAKMIARKDNVVKQNNDGILYLFKKNKVTFFHGRGSFAGQAEGGYTIHVAGKTEEAITAKQVIIATGSNARALPGTPFDEVNVLSNDGALRVGAVPKKLALIGSGVIGLEMGSVWRRLGADVTILEGLPTFLGAVDEQIAKEAKKAFDKQGLKIELGVKVGEIVNGKKGVTVNYTNAKGEAIVLDADKLIVSIGRVPNTIGLNAEAIGLQLDERGAIVVDGDCKTNLPGVWAVGDVVRGPMLAHKAEEEGVAVAERIAGQHGHVNFNTIPWVIYTSPEIAWVGRTEQQLKADGVAYKAGTFPFLANGRARALGDTTGMVKFLADATTDEILGVHMVGPQVSELISEAVVAMEFRASAEDIARICHAHPSLSEATKEAALAVDKRTLNF</sequence>
<evidence type="ECO:0000256" key="8">
    <source>
        <dbReference type="ARBA" id="ARBA00023027"/>
    </source>
</evidence>
<proteinExistence type="inferred from homology"/>
<evidence type="ECO:0000256" key="2">
    <source>
        <dbReference type="ARBA" id="ARBA00007532"/>
    </source>
</evidence>
<dbReference type="InterPro" id="IPR004099">
    <property type="entry name" value="Pyr_nucl-diS_OxRdtase_dimer"/>
</dbReference>
<dbReference type="InterPro" id="IPR023753">
    <property type="entry name" value="FAD/NAD-binding_dom"/>
</dbReference>
<dbReference type="InterPro" id="IPR016156">
    <property type="entry name" value="FAD/NAD-linked_Rdtase_dimer_sf"/>
</dbReference>
<evidence type="ECO:0000256" key="5">
    <source>
        <dbReference type="ARBA" id="ARBA00022490"/>
    </source>
</evidence>
<dbReference type="EMBL" id="JASGBH010000004">
    <property type="protein sequence ID" value="MDI9233618.1"/>
    <property type="molecule type" value="Genomic_DNA"/>
</dbReference>
<dbReference type="PIRSF" id="PIRSF000350">
    <property type="entry name" value="Mercury_reductase_MerA"/>
    <property type="match status" value="1"/>
</dbReference>
<comment type="caution">
    <text evidence="13">The sequence shown here is derived from an EMBL/GenBank/DDBJ whole genome shotgun (WGS) entry which is preliminary data.</text>
</comment>
<dbReference type="PRINTS" id="PR00368">
    <property type="entry name" value="FADPNR"/>
</dbReference>
<evidence type="ECO:0000256" key="10">
    <source>
        <dbReference type="RuleBase" id="RU003692"/>
    </source>
</evidence>
<evidence type="ECO:0000259" key="12">
    <source>
        <dbReference type="Pfam" id="PF07992"/>
    </source>
</evidence>
<name>A0ABT6X666_9BURK</name>
<dbReference type="Pfam" id="PF07992">
    <property type="entry name" value="Pyr_redox_2"/>
    <property type="match status" value="1"/>
</dbReference>
<evidence type="ECO:0000256" key="6">
    <source>
        <dbReference type="ARBA" id="ARBA00022630"/>
    </source>
</evidence>
<dbReference type="PRINTS" id="PR00411">
    <property type="entry name" value="PNDRDTASEI"/>
</dbReference>
<comment type="catalytic activity">
    <reaction evidence="9 10">
        <text>N(6)-[(R)-dihydrolipoyl]-L-lysyl-[protein] + NAD(+) = N(6)-[(R)-lipoyl]-L-lysyl-[protein] + NADH + H(+)</text>
        <dbReference type="Rhea" id="RHEA:15045"/>
        <dbReference type="Rhea" id="RHEA-COMP:10474"/>
        <dbReference type="Rhea" id="RHEA-COMP:10475"/>
        <dbReference type="ChEBI" id="CHEBI:15378"/>
        <dbReference type="ChEBI" id="CHEBI:57540"/>
        <dbReference type="ChEBI" id="CHEBI:57945"/>
        <dbReference type="ChEBI" id="CHEBI:83099"/>
        <dbReference type="ChEBI" id="CHEBI:83100"/>
        <dbReference type="EC" id="1.8.1.4"/>
    </reaction>
</comment>
<dbReference type="SUPFAM" id="SSF51905">
    <property type="entry name" value="FAD/NAD(P)-binding domain"/>
    <property type="match status" value="1"/>
</dbReference>
<dbReference type="EC" id="1.8.1.4" evidence="3 10"/>
<evidence type="ECO:0000256" key="9">
    <source>
        <dbReference type="ARBA" id="ARBA00049187"/>
    </source>
</evidence>
<feature type="domain" description="FAD/NAD(P)-binding" evidence="12">
    <location>
        <begin position="5"/>
        <end position="337"/>
    </location>
</feature>
<dbReference type="GO" id="GO:0004148">
    <property type="term" value="F:dihydrolipoyl dehydrogenase (NADH) activity"/>
    <property type="evidence" value="ECO:0007669"/>
    <property type="project" value="UniProtKB-EC"/>
</dbReference>
<keyword evidence="7 10" id="KW-0274">FAD</keyword>
<reference evidence="13" key="1">
    <citation type="submission" date="2023-05" db="EMBL/GenBank/DDBJ databases">
        <title>Limnohabitans sp. strain HM2-2 Genome sequencing and assembly.</title>
        <authorList>
            <person name="Jung Y."/>
        </authorList>
    </citation>
    <scope>NUCLEOTIDE SEQUENCE</scope>
    <source>
        <strain evidence="13">HM2-2</strain>
    </source>
</reference>
<dbReference type="InterPro" id="IPR006258">
    <property type="entry name" value="Lipoamide_DH"/>
</dbReference>
<dbReference type="Pfam" id="PF02852">
    <property type="entry name" value="Pyr_redox_dim"/>
    <property type="match status" value="1"/>
</dbReference>
<keyword evidence="14" id="KW-1185">Reference proteome</keyword>
<gene>
    <name evidence="13" type="primary">lpdA</name>
    <name evidence="13" type="ORF">QLQ16_07185</name>
</gene>
<comment type="subcellular location">
    <subcellularLocation>
        <location evidence="1">Cytoplasm</location>
    </subcellularLocation>
</comment>
<evidence type="ECO:0000259" key="11">
    <source>
        <dbReference type="Pfam" id="PF02852"/>
    </source>
</evidence>
<dbReference type="PANTHER" id="PTHR22912:SF224">
    <property type="entry name" value="DIHYDROLIPOYL DEHYDROGENASE"/>
    <property type="match status" value="1"/>
</dbReference>